<dbReference type="RefSeq" id="WP_165232233.1">
    <property type="nucleotide sequence ID" value="NZ_JAAKZV010000011.1"/>
</dbReference>
<dbReference type="GO" id="GO:0050660">
    <property type="term" value="F:flavin adenine dinucleotide binding"/>
    <property type="evidence" value="ECO:0007669"/>
    <property type="project" value="InterPro"/>
</dbReference>
<evidence type="ECO:0000313" key="7">
    <source>
        <dbReference type="Proteomes" id="UP000481583"/>
    </source>
</evidence>
<dbReference type="PANTHER" id="PTHR11552:SF147">
    <property type="entry name" value="CHOLINE DEHYDROGENASE, MITOCHONDRIAL"/>
    <property type="match status" value="1"/>
</dbReference>
<feature type="domain" description="Glucose-methanol-choline oxidoreductase N-terminal" evidence="5">
    <location>
        <begin position="246"/>
        <end position="260"/>
    </location>
</feature>
<dbReference type="SUPFAM" id="SSF54373">
    <property type="entry name" value="FAD-linked reductases, C-terminal domain"/>
    <property type="match status" value="1"/>
</dbReference>
<reference evidence="6 7" key="1">
    <citation type="submission" date="2020-02" db="EMBL/GenBank/DDBJ databases">
        <title>Whole-genome analyses of novel actinobacteria.</title>
        <authorList>
            <person name="Sahin N."/>
        </authorList>
    </citation>
    <scope>NUCLEOTIDE SEQUENCE [LARGE SCALE GENOMIC DNA]</scope>
    <source>
        <strain evidence="6 7">A7024</strain>
    </source>
</reference>
<comment type="cofactor">
    <cofactor evidence="1">
        <name>FAD</name>
        <dbReference type="ChEBI" id="CHEBI:57692"/>
    </cofactor>
</comment>
<dbReference type="InterPro" id="IPR007867">
    <property type="entry name" value="GMC_OxRtase_C"/>
</dbReference>
<keyword evidence="7" id="KW-1185">Reference proteome</keyword>
<comment type="caution">
    <text evidence="6">The sequence shown here is derived from an EMBL/GenBank/DDBJ whole genome shotgun (WGS) entry which is preliminary data.</text>
</comment>
<evidence type="ECO:0000256" key="3">
    <source>
        <dbReference type="ARBA" id="ARBA00022630"/>
    </source>
</evidence>
<keyword evidence="3" id="KW-0285">Flavoprotein</keyword>
<dbReference type="Pfam" id="PF00732">
    <property type="entry name" value="GMC_oxred_N"/>
    <property type="match status" value="1"/>
</dbReference>
<evidence type="ECO:0000256" key="1">
    <source>
        <dbReference type="ARBA" id="ARBA00001974"/>
    </source>
</evidence>
<evidence type="ECO:0000256" key="2">
    <source>
        <dbReference type="ARBA" id="ARBA00010790"/>
    </source>
</evidence>
<organism evidence="6 7">
    <name type="scientific">Streptomyces coryli</name>
    <dbReference type="NCBI Taxonomy" id="1128680"/>
    <lineage>
        <taxon>Bacteria</taxon>
        <taxon>Bacillati</taxon>
        <taxon>Actinomycetota</taxon>
        <taxon>Actinomycetes</taxon>
        <taxon>Kitasatosporales</taxon>
        <taxon>Streptomycetaceae</taxon>
        <taxon>Streptomyces</taxon>
    </lineage>
</organism>
<name>A0A6G4TTZ7_9ACTN</name>
<accession>A0A6G4TTZ7</accession>
<dbReference type="Proteomes" id="UP000481583">
    <property type="component" value="Unassembled WGS sequence"/>
</dbReference>
<dbReference type="AlphaFoldDB" id="A0A6G4TTZ7"/>
<dbReference type="GO" id="GO:0016020">
    <property type="term" value="C:membrane"/>
    <property type="evidence" value="ECO:0007669"/>
    <property type="project" value="TreeGrafter"/>
</dbReference>
<dbReference type="PIRSF" id="PIRSF000137">
    <property type="entry name" value="Alcohol_oxidase"/>
    <property type="match status" value="1"/>
</dbReference>
<evidence type="ECO:0000313" key="6">
    <source>
        <dbReference type="EMBL" id="NGN63252.1"/>
    </source>
</evidence>
<dbReference type="Pfam" id="PF05199">
    <property type="entry name" value="GMC_oxred_C"/>
    <property type="match status" value="1"/>
</dbReference>
<proteinExistence type="inferred from homology"/>
<dbReference type="SUPFAM" id="SSF51905">
    <property type="entry name" value="FAD/NAD(P)-binding domain"/>
    <property type="match status" value="1"/>
</dbReference>
<dbReference type="InterPro" id="IPR000172">
    <property type="entry name" value="GMC_OxRdtase_N"/>
</dbReference>
<dbReference type="Gene3D" id="3.50.50.60">
    <property type="entry name" value="FAD/NAD(P)-binding domain"/>
    <property type="match status" value="1"/>
</dbReference>
<dbReference type="InterPro" id="IPR012132">
    <property type="entry name" value="GMC_OxRdtase"/>
</dbReference>
<keyword evidence="4" id="KW-0274">FAD</keyword>
<dbReference type="Gene3D" id="3.30.410.40">
    <property type="match status" value="1"/>
</dbReference>
<dbReference type="InterPro" id="IPR036188">
    <property type="entry name" value="FAD/NAD-bd_sf"/>
</dbReference>
<gene>
    <name evidence="6" type="ORF">G5C51_04940</name>
</gene>
<dbReference type="GO" id="GO:0008812">
    <property type="term" value="F:choline dehydrogenase activity"/>
    <property type="evidence" value="ECO:0007669"/>
    <property type="project" value="TreeGrafter"/>
</dbReference>
<dbReference type="EMBL" id="JAAKZV010000011">
    <property type="protein sequence ID" value="NGN63252.1"/>
    <property type="molecule type" value="Genomic_DNA"/>
</dbReference>
<dbReference type="GO" id="GO:0019285">
    <property type="term" value="P:glycine betaine biosynthetic process from choline"/>
    <property type="evidence" value="ECO:0007669"/>
    <property type="project" value="TreeGrafter"/>
</dbReference>
<comment type="similarity">
    <text evidence="2">Belongs to the GMC oxidoreductase family.</text>
</comment>
<dbReference type="PANTHER" id="PTHR11552">
    <property type="entry name" value="GLUCOSE-METHANOL-CHOLINE GMC OXIDOREDUCTASE"/>
    <property type="match status" value="1"/>
</dbReference>
<dbReference type="PROSITE" id="PS00624">
    <property type="entry name" value="GMC_OXRED_2"/>
    <property type="match status" value="1"/>
</dbReference>
<protein>
    <submittedName>
        <fullName evidence="6">NAD(P)-binding protein</fullName>
    </submittedName>
</protein>
<evidence type="ECO:0000259" key="5">
    <source>
        <dbReference type="PROSITE" id="PS00624"/>
    </source>
</evidence>
<sequence>MTFDTVIVGAGSAGGVLAARLSEDPGHSVLLLEAGPDLGVDPAALPHDVADAGDVGATDYDWGFEAAFGPLGRRSAVHAGRLVGGSSATNNVMALRGRPADYDGWHGWSADQALAAFERVERDLDFGARRGHGDTGPVPIRRYAPEELPPHQRDFMTACEAAGYRPVADLNLAGATGVGPLPLNAVDGVRQSTALTYLAAARDRPNLTIRPGRAADRVLIRNGRATGVRLADAEEITADRVVLAAGAYGSPAVLLRSGLGPAAELRELGIGVRQDLPGVGANLHDHPLLRLLYAARGEPRALPCQTVLQTQSEPDEPAPDLQIFPSALAPGETGSRLQLLVALLRPHSRGRVRLASADPAAPPLIDLGLLDHPDDLPRLRAGAREARRLAATAPFSTHLDGELWPGAGVTADDALDEAIRGSVNVYQHPVGTCRMGPATDPGAVVDPAGRVHGIDGLHVIDASIMPAIPAANTNLPTLMLAEHCAKSLAA</sequence>
<evidence type="ECO:0000256" key="4">
    <source>
        <dbReference type="ARBA" id="ARBA00022827"/>
    </source>
</evidence>